<dbReference type="GO" id="GO:0003700">
    <property type="term" value="F:DNA-binding transcription factor activity"/>
    <property type="evidence" value="ECO:0007669"/>
    <property type="project" value="TreeGrafter"/>
</dbReference>
<dbReference type="PROSITE" id="PS51197">
    <property type="entry name" value="HTH_RRF2_2"/>
    <property type="match status" value="1"/>
</dbReference>
<dbReference type="GO" id="GO:0005829">
    <property type="term" value="C:cytosol"/>
    <property type="evidence" value="ECO:0007669"/>
    <property type="project" value="TreeGrafter"/>
</dbReference>
<evidence type="ECO:0000313" key="2">
    <source>
        <dbReference type="Proteomes" id="UP001156666"/>
    </source>
</evidence>
<reference evidence="1" key="1">
    <citation type="journal article" date="2014" name="Int. J. Syst. Evol. Microbiol.">
        <title>Complete genome sequence of Corynebacterium casei LMG S-19264T (=DSM 44701T), isolated from a smear-ripened cheese.</title>
        <authorList>
            <consortium name="US DOE Joint Genome Institute (JGI-PGF)"/>
            <person name="Walter F."/>
            <person name="Albersmeier A."/>
            <person name="Kalinowski J."/>
            <person name="Ruckert C."/>
        </authorList>
    </citation>
    <scope>NUCLEOTIDE SEQUENCE</scope>
    <source>
        <strain evidence="1">NBRC 108769</strain>
    </source>
</reference>
<gene>
    <name evidence="1" type="ORF">GCM10007940_22170</name>
</gene>
<dbReference type="PANTHER" id="PTHR33221">
    <property type="entry name" value="WINGED HELIX-TURN-HELIX TRANSCRIPTIONAL REGULATOR, RRF2 FAMILY"/>
    <property type="match status" value="1"/>
</dbReference>
<proteinExistence type="predicted"/>
<dbReference type="SUPFAM" id="SSF46785">
    <property type="entry name" value="Winged helix' DNA-binding domain"/>
    <property type="match status" value="1"/>
</dbReference>
<evidence type="ECO:0000313" key="1">
    <source>
        <dbReference type="EMBL" id="GLR17602.1"/>
    </source>
</evidence>
<protein>
    <recommendedName>
        <fullName evidence="3">Transcriptional regulator</fullName>
    </recommendedName>
</protein>
<dbReference type="EMBL" id="BSOH01000014">
    <property type="protein sequence ID" value="GLR17602.1"/>
    <property type="molecule type" value="Genomic_DNA"/>
</dbReference>
<keyword evidence="2" id="KW-1185">Reference proteome</keyword>
<dbReference type="RefSeq" id="WP_235291272.1">
    <property type="nucleotide sequence ID" value="NZ_BSOH01000014.1"/>
</dbReference>
<dbReference type="PANTHER" id="PTHR33221:SF15">
    <property type="entry name" value="HTH-TYPE TRANSCRIPTIONAL REGULATOR YWGB-RELATED"/>
    <property type="match status" value="1"/>
</dbReference>
<dbReference type="Pfam" id="PF02082">
    <property type="entry name" value="Rrf2"/>
    <property type="match status" value="1"/>
</dbReference>
<reference evidence="1" key="2">
    <citation type="submission" date="2023-01" db="EMBL/GenBank/DDBJ databases">
        <title>Draft genome sequence of Portibacter lacus strain NBRC 108769.</title>
        <authorList>
            <person name="Sun Q."/>
            <person name="Mori K."/>
        </authorList>
    </citation>
    <scope>NUCLEOTIDE SEQUENCE</scope>
    <source>
        <strain evidence="1">NBRC 108769</strain>
    </source>
</reference>
<dbReference type="AlphaFoldDB" id="A0AA37SQ59"/>
<name>A0AA37SQ59_9BACT</name>
<sequence>MLSKTSKYGVRAVLYLSINSDEEHLVGVKVLAEETEISESMLSKTLQYLTKRHLIESKKGRNGGFYMTEEQKNNDLMSIIKDIEQSDRLLKGCMLGQKNHITCEHCPYHISVTSIRNELQSIYASDSIRETAIKLNLSNIQNLKINK</sequence>
<evidence type="ECO:0008006" key="3">
    <source>
        <dbReference type="Google" id="ProtNLM"/>
    </source>
</evidence>
<organism evidence="1 2">
    <name type="scientific">Portibacter lacus</name>
    <dbReference type="NCBI Taxonomy" id="1099794"/>
    <lineage>
        <taxon>Bacteria</taxon>
        <taxon>Pseudomonadati</taxon>
        <taxon>Bacteroidota</taxon>
        <taxon>Saprospiria</taxon>
        <taxon>Saprospirales</taxon>
        <taxon>Haliscomenobacteraceae</taxon>
        <taxon>Portibacter</taxon>
    </lineage>
</organism>
<dbReference type="InterPro" id="IPR036390">
    <property type="entry name" value="WH_DNA-bd_sf"/>
</dbReference>
<accession>A0AA37SQ59</accession>
<comment type="caution">
    <text evidence="1">The sequence shown here is derived from an EMBL/GenBank/DDBJ whole genome shotgun (WGS) entry which is preliminary data.</text>
</comment>
<dbReference type="Gene3D" id="1.10.10.10">
    <property type="entry name" value="Winged helix-like DNA-binding domain superfamily/Winged helix DNA-binding domain"/>
    <property type="match status" value="1"/>
</dbReference>
<dbReference type="InterPro" id="IPR036388">
    <property type="entry name" value="WH-like_DNA-bd_sf"/>
</dbReference>
<dbReference type="Proteomes" id="UP001156666">
    <property type="component" value="Unassembled WGS sequence"/>
</dbReference>
<dbReference type="InterPro" id="IPR000944">
    <property type="entry name" value="Tscrpt_reg_Rrf2"/>
</dbReference>
<dbReference type="NCBIfam" id="TIGR00738">
    <property type="entry name" value="rrf2_super"/>
    <property type="match status" value="1"/>
</dbReference>